<proteinExistence type="predicted"/>
<reference evidence="1" key="1">
    <citation type="submission" date="2014-09" db="EMBL/GenBank/DDBJ databases">
        <authorList>
            <person name="Magalhaes I.L.F."/>
            <person name="Oliveira U."/>
            <person name="Santos F.R."/>
            <person name="Vidigal T.H.D.A."/>
            <person name="Brescovit A.D."/>
            <person name="Santos A.J."/>
        </authorList>
    </citation>
    <scope>NUCLEOTIDE SEQUENCE</scope>
    <source>
        <tissue evidence="1">Shoot tissue taken approximately 20 cm above the soil surface</tissue>
    </source>
</reference>
<organism evidence="1">
    <name type="scientific">Arundo donax</name>
    <name type="common">Giant reed</name>
    <name type="synonym">Donax arundinaceus</name>
    <dbReference type="NCBI Taxonomy" id="35708"/>
    <lineage>
        <taxon>Eukaryota</taxon>
        <taxon>Viridiplantae</taxon>
        <taxon>Streptophyta</taxon>
        <taxon>Embryophyta</taxon>
        <taxon>Tracheophyta</taxon>
        <taxon>Spermatophyta</taxon>
        <taxon>Magnoliopsida</taxon>
        <taxon>Liliopsida</taxon>
        <taxon>Poales</taxon>
        <taxon>Poaceae</taxon>
        <taxon>PACMAD clade</taxon>
        <taxon>Arundinoideae</taxon>
        <taxon>Arundineae</taxon>
        <taxon>Arundo</taxon>
    </lineage>
</organism>
<dbReference type="AlphaFoldDB" id="A0A0A9BTL6"/>
<protein>
    <submittedName>
        <fullName evidence="1">Uncharacterized protein</fullName>
    </submittedName>
</protein>
<dbReference type="EMBL" id="GBRH01230481">
    <property type="protein sequence ID" value="JAD67414.1"/>
    <property type="molecule type" value="Transcribed_RNA"/>
</dbReference>
<name>A0A0A9BTL6_ARUDO</name>
<sequence length="22" mass="2605">MVSEIQFMMPIFCSIWIVTDTL</sequence>
<evidence type="ECO:0000313" key="1">
    <source>
        <dbReference type="EMBL" id="JAD67414.1"/>
    </source>
</evidence>
<accession>A0A0A9BTL6</accession>
<reference evidence="1" key="2">
    <citation type="journal article" date="2015" name="Data Brief">
        <title>Shoot transcriptome of the giant reed, Arundo donax.</title>
        <authorList>
            <person name="Barrero R.A."/>
            <person name="Guerrero F.D."/>
            <person name="Moolhuijzen P."/>
            <person name="Goolsby J.A."/>
            <person name="Tidwell J."/>
            <person name="Bellgard S.E."/>
            <person name="Bellgard M.I."/>
        </authorList>
    </citation>
    <scope>NUCLEOTIDE SEQUENCE</scope>
    <source>
        <tissue evidence="1">Shoot tissue taken approximately 20 cm above the soil surface</tissue>
    </source>
</reference>